<protein>
    <recommendedName>
        <fullName evidence="2">Gfo/Idh/MocA-like oxidoreductase N-terminal domain-containing protein</fullName>
    </recommendedName>
</protein>
<feature type="region of interest" description="Disordered" evidence="1">
    <location>
        <begin position="401"/>
        <end position="440"/>
    </location>
</feature>
<comment type="caution">
    <text evidence="3">The sequence shown here is derived from an EMBL/GenBank/DDBJ whole genome shotgun (WGS) entry which is preliminary data.</text>
</comment>
<dbReference type="GO" id="GO:0000166">
    <property type="term" value="F:nucleotide binding"/>
    <property type="evidence" value="ECO:0007669"/>
    <property type="project" value="InterPro"/>
</dbReference>
<organism evidence="3 4">
    <name type="scientific">Corynebacterium freneyi DNF00450</name>
    <dbReference type="NCBI Taxonomy" id="1287475"/>
    <lineage>
        <taxon>Bacteria</taxon>
        <taxon>Bacillati</taxon>
        <taxon>Actinomycetota</taxon>
        <taxon>Actinomycetes</taxon>
        <taxon>Mycobacteriales</taxon>
        <taxon>Corynebacteriaceae</taxon>
        <taxon>Corynebacterium</taxon>
    </lineage>
</organism>
<reference evidence="3 4" key="1">
    <citation type="submission" date="2014-07" db="EMBL/GenBank/DDBJ databases">
        <authorList>
            <person name="McCorrison J."/>
            <person name="Sanka R."/>
            <person name="Torralba M."/>
            <person name="Gillis M."/>
            <person name="Haft D.H."/>
            <person name="Methe B."/>
            <person name="Sutton G."/>
            <person name="Nelson K.E."/>
        </authorList>
    </citation>
    <scope>NUCLEOTIDE SEQUENCE [LARGE SCALE GENOMIC DNA]</scope>
    <source>
        <strain evidence="3 4">DNF00450</strain>
    </source>
</reference>
<dbReference type="eggNOG" id="COG1748">
    <property type="taxonomic scope" value="Bacteria"/>
</dbReference>
<dbReference type="Pfam" id="PF01408">
    <property type="entry name" value="GFO_IDH_MocA"/>
    <property type="match status" value="1"/>
</dbReference>
<sequence length="793" mass="82688">MTDRNAIIATGAHGKTEPATVVVTGATGAVGSAAAGLLASALGPGDGLVLMGRSASRLDRLRDALLERAADSGGSPDIVTRSLNLPDSGDLVDDASFADALRDLRDERSGVAVLVNAVGPASCFTEPLALAAIGAGMHVVDPGASERLLRALDGPARKAGLAVLLGAGVQPGLTGMMLMRAVELTGAPQATSASMLVGGRQRLTPATLREYLGSLSADGGWPGAVWKGTGVTADAGRDPVALPGVALPEGAQVSIHMDEEYAHLAGSRGLGELRAANVMDAPRTIDMMRRWIAGEATEQDVSDASARDADAAADGADLWFGIDVHARCQDDAGMRVARATLRCNDSYVLSGEVAGMAALAVLGRGAAAAVVPGARWASDSPAADVWARLEALEFSFEADPEVPAPQAAPAASPPQADSDAPAPESDPGAPSPEADARASAATPCDGMLVVGAGFGRHYATALAQSTDAPLAAIAGRGGRAGRELAARLDVRYVRITAPADVLGDVGVRPSGAVVAVRSELVGGDGDAIVEALLEASIPVMQELPVAPATMSRHLSLAHRRKTRYMVCGLYEFTAPVRRFVDCVDHLRERTKITHVVVRTSHQVLERAGLILAEALGAVPTGRHVVSATASPEWMLISGRWGRIPVDIMVANRMAPQDPDNHSQPMMTAVVETGEGELSWNGPVSAPRWQQRPHTRDGRLTDPLGDVAREWGSSDRVPEAETWGAVVDAVWPEAVRSAAAMLTGDDARARDMLEHNRRCLCVLRWWQDVSAQLPAPERIDSRDSAHIDPPEVKS</sequence>
<dbReference type="AlphaFoldDB" id="A0A095Z8M4"/>
<dbReference type="Proteomes" id="UP000029548">
    <property type="component" value="Unassembled WGS sequence"/>
</dbReference>
<evidence type="ECO:0000313" key="3">
    <source>
        <dbReference type="EMBL" id="KGF15112.1"/>
    </source>
</evidence>
<dbReference type="EMBL" id="JRNE01000082">
    <property type="protein sequence ID" value="KGF15112.1"/>
    <property type="molecule type" value="Genomic_DNA"/>
</dbReference>
<dbReference type="InterPro" id="IPR000683">
    <property type="entry name" value="Gfo/Idh/MocA-like_OxRdtase_N"/>
</dbReference>
<dbReference type="SUPFAM" id="SSF51735">
    <property type="entry name" value="NAD(P)-binding Rossmann-fold domains"/>
    <property type="match status" value="2"/>
</dbReference>
<feature type="region of interest" description="Disordered" evidence="1">
    <location>
        <begin position="683"/>
        <end position="702"/>
    </location>
</feature>
<accession>A0A095Z8M4</accession>
<feature type="compositionally biased region" description="Low complexity" evidence="1">
    <location>
        <begin position="404"/>
        <end position="433"/>
    </location>
</feature>
<dbReference type="InterPro" id="IPR036291">
    <property type="entry name" value="NAD(P)-bd_dom_sf"/>
</dbReference>
<dbReference type="eggNOG" id="COG4693">
    <property type="taxonomic scope" value="Bacteria"/>
</dbReference>
<dbReference type="RefSeq" id="WP_035123656.1">
    <property type="nucleotide sequence ID" value="NZ_JRNE01000082.1"/>
</dbReference>
<dbReference type="Gene3D" id="3.40.50.720">
    <property type="entry name" value="NAD(P)-binding Rossmann-like Domain"/>
    <property type="match status" value="2"/>
</dbReference>
<evidence type="ECO:0000313" key="4">
    <source>
        <dbReference type="Proteomes" id="UP000029548"/>
    </source>
</evidence>
<evidence type="ECO:0000256" key="1">
    <source>
        <dbReference type="SAM" id="MobiDB-lite"/>
    </source>
</evidence>
<gene>
    <name evidence="3" type="ORF">HMPREF1650_12130</name>
</gene>
<evidence type="ECO:0000259" key="2">
    <source>
        <dbReference type="Pfam" id="PF01408"/>
    </source>
</evidence>
<feature type="domain" description="Gfo/Idh/MocA-like oxidoreductase N-terminal" evidence="2">
    <location>
        <begin position="447"/>
        <end position="566"/>
    </location>
</feature>
<proteinExistence type="predicted"/>
<name>A0A095Z8M4_9CORY</name>